<dbReference type="AlphaFoldDB" id="A0A9N7U862"/>
<name>A0A9N7U862_PLEPL</name>
<gene>
    <name evidence="2" type="ORF">PLEPLA_LOCUS13675</name>
</gene>
<proteinExistence type="predicted"/>
<keyword evidence="3" id="KW-1185">Reference proteome</keyword>
<feature type="compositionally biased region" description="Basic and acidic residues" evidence="1">
    <location>
        <begin position="109"/>
        <end position="118"/>
    </location>
</feature>
<accession>A0A9N7U862</accession>
<sequence length="118" mass="12812">MHTRIQGYISPTRAALGWKLATAPVATLAATDGRRPRQLRPAGGSGSYWRPAGGRGSYRRPATVAATDGRRSYWRPAAAANFQPQQLLGTHQRSGGKRVESTTLMNLPCEHRSTPSSR</sequence>
<evidence type="ECO:0000256" key="1">
    <source>
        <dbReference type="SAM" id="MobiDB-lite"/>
    </source>
</evidence>
<feature type="compositionally biased region" description="Polar residues" evidence="1">
    <location>
        <begin position="84"/>
        <end position="93"/>
    </location>
</feature>
<feature type="region of interest" description="Disordered" evidence="1">
    <location>
        <begin position="29"/>
        <end position="66"/>
    </location>
</feature>
<reference evidence="2" key="1">
    <citation type="submission" date="2020-03" db="EMBL/GenBank/DDBJ databases">
        <authorList>
            <person name="Weist P."/>
        </authorList>
    </citation>
    <scope>NUCLEOTIDE SEQUENCE</scope>
</reference>
<evidence type="ECO:0000313" key="3">
    <source>
        <dbReference type="Proteomes" id="UP001153269"/>
    </source>
</evidence>
<evidence type="ECO:0000313" key="2">
    <source>
        <dbReference type="EMBL" id="CAB1425742.1"/>
    </source>
</evidence>
<comment type="caution">
    <text evidence="2">The sequence shown here is derived from an EMBL/GenBank/DDBJ whole genome shotgun (WGS) entry which is preliminary data.</text>
</comment>
<organism evidence="2 3">
    <name type="scientific">Pleuronectes platessa</name>
    <name type="common">European plaice</name>
    <dbReference type="NCBI Taxonomy" id="8262"/>
    <lineage>
        <taxon>Eukaryota</taxon>
        <taxon>Metazoa</taxon>
        <taxon>Chordata</taxon>
        <taxon>Craniata</taxon>
        <taxon>Vertebrata</taxon>
        <taxon>Euteleostomi</taxon>
        <taxon>Actinopterygii</taxon>
        <taxon>Neopterygii</taxon>
        <taxon>Teleostei</taxon>
        <taxon>Neoteleostei</taxon>
        <taxon>Acanthomorphata</taxon>
        <taxon>Carangaria</taxon>
        <taxon>Pleuronectiformes</taxon>
        <taxon>Pleuronectoidei</taxon>
        <taxon>Pleuronectidae</taxon>
        <taxon>Pleuronectes</taxon>
    </lineage>
</organism>
<dbReference type="Proteomes" id="UP001153269">
    <property type="component" value="Unassembled WGS sequence"/>
</dbReference>
<feature type="region of interest" description="Disordered" evidence="1">
    <location>
        <begin position="84"/>
        <end position="118"/>
    </location>
</feature>
<protein>
    <submittedName>
        <fullName evidence="2">Uncharacterized protein</fullName>
    </submittedName>
</protein>
<dbReference type="EMBL" id="CADEAL010000830">
    <property type="protein sequence ID" value="CAB1425742.1"/>
    <property type="molecule type" value="Genomic_DNA"/>
</dbReference>